<dbReference type="RefSeq" id="WP_015325232.1">
    <property type="nucleotide sequence ID" value="NC_019977.1"/>
</dbReference>
<dbReference type="STRING" id="867904.Metho_1890"/>
<evidence type="ECO:0000313" key="2">
    <source>
        <dbReference type="EMBL" id="AGB50067.1"/>
    </source>
</evidence>
<dbReference type="GeneID" id="14406403"/>
<evidence type="ECO:0000313" key="3">
    <source>
        <dbReference type="Proteomes" id="UP000010866"/>
    </source>
</evidence>
<proteinExistence type="inferred from homology"/>
<keyword evidence="3" id="KW-1185">Reference proteome</keyword>
<sequence>MEATAESVFETDRAFLIYRSLMPEIETTVTERSEISLQVMGDKLTLKVIASDLISLRATMNTWLRLIQVAYEVLHTSMELQSS</sequence>
<evidence type="ECO:0008006" key="4">
    <source>
        <dbReference type="Google" id="ProtNLM"/>
    </source>
</evidence>
<accession>L0KX86</accession>
<dbReference type="OrthoDB" id="8982at2157"/>
<gene>
    <name evidence="2" type="ordered locus">Metho_1890</name>
</gene>
<organism evidence="2 3">
    <name type="scientific">Methanomethylovorans hollandica (strain DSM 15978 / NBRC 107637 / DMS1)</name>
    <dbReference type="NCBI Taxonomy" id="867904"/>
    <lineage>
        <taxon>Archaea</taxon>
        <taxon>Methanobacteriati</taxon>
        <taxon>Methanobacteriota</taxon>
        <taxon>Stenosarchaea group</taxon>
        <taxon>Methanomicrobia</taxon>
        <taxon>Methanosarcinales</taxon>
        <taxon>Methanosarcinaceae</taxon>
        <taxon>Methanomethylovorans</taxon>
    </lineage>
</organism>
<dbReference type="InterPro" id="IPR015419">
    <property type="entry name" value="CTAG/Pcc1"/>
</dbReference>
<dbReference type="Proteomes" id="UP000010866">
    <property type="component" value="Chromosome"/>
</dbReference>
<name>L0KX86_METHD</name>
<dbReference type="KEGG" id="mhz:Metho_1890"/>
<dbReference type="HOGENOM" id="CLU_170076_2_1_2"/>
<dbReference type="NCBIfam" id="NF011470">
    <property type="entry name" value="PRK14887.1"/>
    <property type="match status" value="1"/>
</dbReference>
<dbReference type="AlphaFoldDB" id="L0KX86"/>
<evidence type="ECO:0000256" key="1">
    <source>
        <dbReference type="ARBA" id="ARBA00007073"/>
    </source>
</evidence>
<protein>
    <recommendedName>
        <fullName evidence="4">Transcription factor Pcc1</fullName>
    </recommendedName>
</protein>
<dbReference type="EMBL" id="CP003362">
    <property type="protein sequence ID" value="AGB50067.1"/>
    <property type="molecule type" value="Genomic_DNA"/>
</dbReference>
<dbReference type="Pfam" id="PF09341">
    <property type="entry name" value="Pcc1"/>
    <property type="match status" value="1"/>
</dbReference>
<reference evidence="3" key="1">
    <citation type="submission" date="2012-02" db="EMBL/GenBank/DDBJ databases">
        <title>Complete sequence of chromosome of Methanomethylovorans hollandica DSM 15978.</title>
        <authorList>
            <person name="Lucas S."/>
            <person name="Copeland A."/>
            <person name="Lapidus A."/>
            <person name="Glavina del Rio T."/>
            <person name="Dalin E."/>
            <person name="Tice H."/>
            <person name="Bruce D."/>
            <person name="Goodwin L."/>
            <person name="Pitluck S."/>
            <person name="Peters L."/>
            <person name="Mikhailova N."/>
            <person name="Held B."/>
            <person name="Kyrpides N."/>
            <person name="Mavromatis K."/>
            <person name="Ivanova N."/>
            <person name="Brettin T."/>
            <person name="Detter J.C."/>
            <person name="Han C."/>
            <person name="Larimer F."/>
            <person name="Land M."/>
            <person name="Hauser L."/>
            <person name="Markowitz V."/>
            <person name="Cheng J.-F."/>
            <person name="Hugenholtz P."/>
            <person name="Woyke T."/>
            <person name="Wu D."/>
            <person name="Spring S."/>
            <person name="Schroeder M."/>
            <person name="Brambilla E."/>
            <person name="Klenk H.-P."/>
            <person name="Eisen J.A."/>
        </authorList>
    </citation>
    <scope>NUCLEOTIDE SEQUENCE [LARGE SCALE GENOMIC DNA]</scope>
    <source>
        <strain evidence="3">DSM 15978 / NBRC 107637 / DMS1</strain>
    </source>
</reference>
<dbReference type="Gene3D" id="3.30.310.50">
    <property type="entry name" value="Alpha-D-phosphohexomutase, C-terminal domain"/>
    <property type="match status" value="1"/>
</dbReference>
<comment type="similarity">
    <text evidence="1">Belongs to the CTAG/PCC1 family.</text>
</comment>